<evidence type="ECO:0000259" key="2">
    <source>
        <dbReference type="Pfam" id="PF00174"/>
    </source>
</evidence>
<dbReference type="Gene3D" id="3.90.420.10">
    <property type="entry name" value="Oxidoreductase, molybdopterin-binding domain"/>
    <property type="match status" value="1"/>
</dbReference>
<reference evidence="3 4" key="1">
    <citation type="submission" date="2018-12" db="EMBL/GenBank/DDBJ databases">
        <authorList>
            <consortium name="Pathogen Informatics"/>
        </authorList>
    </citation>
    <scope>NUCLEOTIDE SEQUENCE [LARGE SCALE GENOMIC DNA]</scope>
    <source>
        <strain evidence="3 4">NCTC10918</strain>
    </source>
</reference>
<organism evidence="3 4">
    <name type="scientific">Rothia dentocariosa</name>
    <dbReference type="NCBI Taxonomy" id="2047"/>
    <lineage>
        <taxon>Bacteria</taxon>
        <taxon>Bacillati</taxon>
        <taxon>Actinomycetota</taxon>
        <taxon>Actinomycetes</taxon>
        <taxon>Micrococcales</taxon>
        <taxon>Micrococcaceae</taxon>
        <taxon>Rothia</taxon>
    </lineage>
</organism>
<evidence type="ECO:0000313" key="3">
    <source>
        <dbReference type="EMBL" id="VEJ30282.1"/>
    </source>
</evidence>
<dbReference type="InterPro" id="IPR036374">
    <property type="entry name" value="OxRdtase_Mopterin-bd_sf"/>
</dbReference>
<name>A0A448UWG0_9MICC</name>
<dbReference type="EMBL" id="LR134521">
    <property type="protein sequence ID" value="VEJ30282.1"/>
    <property type="molecule type" value="Genomic_DNA"/>
</dbReference>
<dbReference type="SUPFAM" id="SSF56524">
    <property type="entry name" value="Oxidoreductase molybdopterin-binding domain"/>
    <property type="match status" value="1"/>
</dbReference>
<proteinExistence type="predicted"/>
<protein>
    <submittedName>
        <fullName evidence="3">TMAO/DMSO reductase</fullName>
    </submittedName>
</protein>
<accession>A0A448UWG0</accession>
<dbReference type="AlphaFoldDB" id="A0A448UWG0"/>
<dbReference type="Proteomes" id="UP000270988">
    <property type="component" value="Chromosome"/>
</dbReference>
<dbReference type="Pfam" id="PF00174">
    <property type="entry name" value="Oxidored_molyb"/>
    <property type="match status" value="1"/>
</dbReference>
<evidence type="ECO:0000313" key="4">
    <source>
        <dbReference type="Proteomes" id="UP000270988"/>
    </source>
</evidence>
<gene>
    <name evidence="3" type="ORF">NCTC10918_01560</name>
</gene>
<feature type="region of interest" description="Disordered" evidence="1">
    <location>
        <begin position="80"/>
        <end position="101"/>
    </location>
</feature>
<evidence type="ECO:0000256" key="1">
    <source>
        <dbReference type="SAM" id="MobiDB-lite"/>
    </source>
</evidence>
<sequence>MVTSFGHVGHTYDGRPTEPYYECLDISMAMEDETILAWGMNDKPLPDVYGGPLRLRADSMHGYKMVKWVQKIEWISDYRDVGDGQGGSREDSGLQHFDARA</sequence>
<feature type="domain" description="Oxidoreductase molybdopterin-binding" evidence="2">
    <location>
        <begin position="13"/>
        <end position="76"/>
    </location>
</feature>
<dbReference type="InterPro" id="IPR000572">
    <property type="entry name" value="OxRdtase_Mopterin-bd_dom"/>
</dbReference>